<dbReference type="GO" id="GO:0006420">
    <property type="term" value="P:arginyl-tRNA aminoacylation"/>
    <property type="evidence" value="ECO:0007669"/>
    <property type="project" value="InterPro"/>
</dbReference>
<evidence type="ECO:0000313" key="21">
    <source>
        <dbReference type="Proteomes" id="UP000218231"/>
    </source>
</evidence>
<keyword evidence="7 17" id="KW-0812">Transmembrane</keyword>
<dbReference type="STRING" id="2018661.A0A2A2JCU1"/>
<dbReference type="PROSITE" id="PS00178">
    <property type="entry name" value="AA_TRNA_LIGASE_I"/>
    <property type="match status" value="1"/>
</dbReference>
<evidence type="ECO:0000256" key="2">
    <source>
        <dbReference type="ARBA" id="ARBA00005594"/>
    </source>
</evidence>
<evidence type="ECO:0000256" key="3">
    <source>
        <dbReference type="ARBA" id="ARBA00009976"/>
    </source>
</evidence>
<dbReference type="InterPro" id="IPR001412">
    <property type="entry name" value="aa-tRNA-synth_I_CS"/>
</dbReference>
<organism evidence="20 21">
    <name type="scientific">Diploscapter pachys</name>
    <dbReference type="NCBI Taxonomy" id="2018661"/>
    <lineage>
        <taxon>Eukaryota</taxon>
        <taxon>Metazoa</taxon>
        <taxon>Ecdysozoa</taxon>
        <taxon>Nematoda</taxon>
        <taxon>Chromadorea</taxon>
        <taxon>Rhabditida</taxon>
        <taxon>Rhabditina</taxon>
        <taxon>Rhabditomorpha</taxon>
        <taxon>Rhabditoidea</taxon>
        <taxon>Rhabditidae</taxon>
        <taxon>Diploscapter</taxon>
    </lineage>
</organism>
<dbReference type="InterPro" id="IPR008909">
    <property type="entry name" value="DALR_anticod-bd"/>
</dbReference>
<name>A0A2A2JCU1_9BILA</name>
<keyword evidence="5" id="KW-0813">Transport</keyword>
<dbReference type="InterPro" id="IPR037185">
    <property type="entry name" value="EmrE-like"/>
</dbReference>
<evidence type="ECO:0000256" key="4">
    <source>
        <dbReference type="ARBA" id="ARBA00012837"/>
    </source>
</evidence>
<feature type="transmembrane region" description="Helical" evidence="17">
    <location>
        <begin position="325"/>
        <end position="346"/>
    </location>
</feature>
<dbReference type="PANTHER" id="PTHR13146:SF0">
    <property type="entry name" value="SOLUTE CARRIER FAMILY 35 MEMBER F6"/>
    <property type="match status" value="1"/>
</dbReference>
<evidence type="ECO:0000256" key="16">
    <source>
        <dbReference type="RuleBase" id="RU363038"/>
    </source>
</evidence>
<dbReference type="PANTHER" id="PTHR13146">
    <property type="match status" value="1"/>
</dbReference>
<dbReference type="Pfam" id="PF04142">
    <property type="entry name" value="Nuc_sug_transp"/>
    <property type="match status" value="1"/>
</dbReference>
<dbReference type="GO" id="GO:0015165">
    <property type="term" value="F:pyrimidine nucleotide-sugar transmembrane transporter activity"/>
    <property type="evidence" value="ECO:0007669"/>
    <property type="project" value="InterPro"/>
</dbReference>
<keyword evidence="21" id="KW-1185">Reference proteome</keyword>
<comment type="caution">
    <text evidence="20">The sequence shown here is derived from an EMBL/GenBank/DDBJ whole genome shotgun (WGS) entry which is preliminary data.</text>
</comment>
<keyword evidence="5" id="KW-0762">Sugar transport</keyword>
<evidence type="ECO:0000256" key="6">
    <source>
        <dbReference type="ARBA" id="ARBA00022598"/>
    </source>
</evidence>
<evidence type="ECO:0000256" key="17">
    <source>
        <dbReference type="SAM" id="Phobius"/>
    </source>
</evidence>
<dbReference type="AlphaFoldDB" id="A0A2A2JCU1"/>
<dbReference type="Gene3D" id="3.40.50.620">
    <property type="entry name" value="HUPs"/>
    <property type="match status" value="1"/>
</dbReference>
<dbReference type="Pfam" id="PF05746">
    <property type="entry name" value="DALR_1"/>
    <property type="match status" value="1"/>
</dbReference>
<keyword evidence="6 16" id="KW-0436">Ligase</keyword>
<dbReference type="SUPFAM" id="SSF52374">
    <property type="entry name" value="Nucleotidylyl transferase"/>
    <property type="match status" value="1"/>
</dbReference>
<dbReference type="SUPFAM" id="SSF47323">
    <property type="entry name" value="Anticodon-binding domain of a subclass of class I aminoacyl-tRNA synthetases"/>
    <property type="match status" value="1"/>
</dbReference>
<dbReference type="GO" id="GO:0005524">
    <property type="term" value="F:ATP binding"/>
    <property type="evidence" value="ECO:0007669"/>
    <property type="project" value="UniProtKB-KW"/>
</dbReference>
<evidence type="ECO:0000256" key="1">
    <source>
        <dbReference type="ARBA" id="ARBA00004141"/>
    </source>
</evidence>
<dbReference type="EC" id="6.1.1.19" evidence="4"/>
<dbReference type="Gene3D" id="1.10.730.10">
    <property type="entry name" value="Isoleucyl-tRNA Synthetase, Domain 1"/>
    <property type="match status" value="1"/>
</dbReference>
<dbReference type="PRINTS" id="PR01038">
    <property type="entry name" value="TRNASYNTHARG"/>
</dbReference>
<evidence type="ECO:0000256" key="10">
    <source>
        <dbReference type="ARBA" id="ARBA00022917"/>
    </source>
</evidence>
<dbReference type="InterPro" id="IPR001278">
    <property type="entry name" value="Arg-tRNA-ligase"/>
</dbReference>
<dbReference type="SUPFAM" id="SSF103481">
    <property type="entry name" value="Multidrug resistance efflux transporter EmrE"/>
    <property type="match status" value="1"/>
</dbReference>
<dbReference type="EMBL" id="LIAE01010529">
    <property type="protein sequence ID" value="PAV59342.1"/>
    <property type="molecule type" value="Genomic_DNA"/>
</dbReference>
<feature type="transmembrane region" description="Helical" evidence="17">
    <location>
        <begin position="184"/>
        <end position="203"/>
    </location>
</feature>
<feature type="signal peptide" evidence="18">
    <location>
        <begin position="1"/>
        <end position="16"/>
    </location>
</feature>
<dbReference type="SMART" id="SM00836">
    <property type="entry name" value="DALR_1"/>
    <property type="match status" value="1"/>
</dbReference>
<evidence type="ECO:0000259" key="19">
    <source>
        <dbReference type="SMART" id="SM00836"/>
    </source>
</evidence>
<feature type="transmembrane region" description="Helical" evidence="17">
    <location>
        <begin position="215"/>
        <end position="240"/>
    </location>
</feature>
<keyword evidence="8 16" id="KW-0547">Nucleotide-binding</keyword>
<feature type="transmembrane region" description="Helical" evidence="17">
    <location>
        <begin position="269"/>
        <end position="289"/>
    </location>
</feature>
<protein>
    <recommendedName>
        <fullName evidence="4">arginine--tRNA ligase</fullName>
        <ecNumber evidence="4">6.1.1.19</ecNumber>
    </recommendedName>
    <alternativeName>
        <fullName evidence="14">Arginyl-tRNA synthetase</fullName>
    </alternativeName>
</protein>
<evidence type="ECO:0000256" key="5">
    <source>
        <dbReference type="ARBA" id="ARBA00022597"/>
    </source>
</evidence>
<reference evidence="20 21" key="1">
    <citation type="journal article" date="2017" name="Curr. Biol.">
        <title>Genome architecture and evolution of a unichromosomal asexual nematode.</title>
        <authorList>
            <person name="Fradin H."/>
            <person name="Zegar C."/>
            <person name="Gutwein M."/>
            <person name="Lucas J."/>
            <person name="Kovtun M."/>
            <person name="Corcoran D."/>
            <person name="Baugh L.R."/>
            <person name="Kiontke K."/>
            <person name="Gunsalus K."/>
            <person name="Fitch D.H."/>
            <person name="Piano F."/>
        </authorList>
    </citation>
    <scope>NUCLEOTIDE SEQUENCE [LARGE SCALE GENOMIC DNA]</scope>
    <source>
        <strain evidence="20">PF1309</strain>
    </source>
</reference>
<dbReference type="InterPro" id="IPR014729">
    <property type="entry name" value="Rossmann-like_a/b/a_fold"/>
</dbReference>
<sequence length="857" mass="97309">MSFALVISVLMVVTGSLNTICAKWADSIKADGVKFNHPFLQATCMFFGEFLCLVAFFLLYAFQRYRWNQANIQGQHGAIVEISSDSEPVLPRFNYLVFLPPACCDILATSIMYIGLNLTTASSFQMLRGAVIIFTGLLSVGMLRTTIAPFKWLGMCLVISGLVVVGVSDIYYDDDPMDDRNAIITGNLLIIMAQIIVAIQMVYEQKYLKDYEVPPLLAVGLEGLFGMTILSLLMIPMYYIHVPRTFSTNPDGRLEDVFYALQEIREAPLILVALGGLIFSIAFFNFAGISVTKELSATTRMVLDSVRTLVIWAVSIPLFDENFIPMQILGFALLVLGMFVYVDYLIGPLFRNRILPSMNESRLTGPQMNAAKLQQIRRSALRFEESVRKKIVIDYSSPNIAKQFHIGNLRSTLTGRYLDRIHRLAKCDVHSVNYIGDWGQQFALMATYWPSANSFWHTASETDKIKLLRDCYVVANRKIAEEEDFAGSVKEKLTQMEDFIARGDFSSEIMQLWRDIRGMSTSHLKEFYQLFDCKFDEWRYESENVVKGRQIAEELIKKNLIQRSPDGFWAAFFETGEGEEKEVKYDCLLSKESATLYLTREIADIMSRDEKYKADSYLYVVDKNQRAHFEGLKRVLRLCGREDLAQKVVHVQFGRVHGLSTRKGKAESVDEIIEAGQEAALEFMKQSKTIKVPKNEQNEIAKILSISTIVFNNCKRARNADYEFNFKSAFALNDNNALGFQTRHSRLYSLEQRHAHLLPKIEACSELPEVTDEIRAVLNLMEQTEQSLNDSLNQLEPCVFTSNLVQLNHATGPLFAQMRVKNQPDEIAVPRLLLFSAVRSLLCSGMHLLGMTPVNQM</sequence>
<dbReference type="InterPro" id="IPR035684">
    <property type="entry name" value="ArgRS_core"/>
</dbReference>
<evidence type="ECO:0000256" key="12">
    <source>
        <dbReference type="ARBA" id="ARBA00023136"/>
    </source>
</evidence>
<gene>
    <name evidence="20" type="ORF">WR25_21390</name>
</gene>
<comment type="similarity">
    <text evidence="3">Belongs to the nucleotide-sugar transporter family. SLC35A subfamily.</text>
</comment>
<evidence type="ECO:0000256" key="7">
    <source>
        <dbReference type="ARBA" id="ARBA00022692"/>
    </source>
</evidence>
<evidence type="ECO:0000256" key="9">
    <source>
        <dbReference type="ARBA" id="ARBA00022840"/>
    </source>
</evidence>
<dbReference type="InterPro" id="IPR009080">
    <property type="entry name" value="tRNAsynth_Ia_anticodon-bd"/>
</dbReference>
<comment type="catalytic activity">
    <reaction evidence="15">
        <text>tRNA(Arg) + L-arginine + ATP = L-arginyl-tRNA(Arg) + AMP + diphosphate</text>
        <dbReference type="Rhea" id="RHEA:20301"/>
        <dbReference type="Rhea" id="RHEA-COMP:9658"/>
        <dbReference type="Rhea" id="RHEA-COMP:9673"/>
        <dbReference type="ChEBI" id="CHEBI:30616"/>
        <dbReference type="ChEBI" id="CHEBI:32682"/>
        <dbReference type="ChEBI" id="CHEBI:33019"/>
        <dbReference type="ChEBI" id="CHEBI:78442"/>
        <dbReference type="ChEBI" id="CHEBI:78513"/>
        <dbReference type="ChEBI" id="CHEBI:456215"/>
        <dbReference type="EC" id="6.1.1.19"/>
    </reaction>
</comment>
<proteinExistence type="inferred from homology"/>
<dbReference type="OrthoDB" id="29773at2759"/>
<comment type="subcellular location">
    <subcellularLocation>
        <location evidence="1">Membrane</location>
        <topology evidence="1">Multi-pass membrane protein</topology>
    </subcellularLocation>
</comment>
<feature type="transmembrane region" description="Helical" evidence="17">
    <location>
        <begin position="152"/>
        <end position="172"/>
    </location>
</feature>
<keyword evidence="13 16" id="KW-0030">Aminoacyl-tRNA synthetase</keyword>
<evidence type="ECO:0000256" key="15">
    <source>
        <dbReference type="ARBA" id="ARBA00049339"/>
    </source>
</evidence>
<evidence type="ECO:0000256" key="18">
    <source>
        <dbReference type="SAM" id="SignalP"/>
    </source>
</evidence>
<evidence type="ECO:0000256" key="13">
    <source>
        <dbReference type="ARBA" id="ARBA00023146"/>
    </source>
</evidence>
<dbReference type="InterPro" id="IPR007271">
    <property type="entry name" value="Nuc_sug_transpt"/>
</dbReference>
<keyword evidence="11 17" id="KW-1133">Transmembrane helix</keyword>
<feature type="transmembrane region" description="Helical" evidence="17">
    <location>
        <begin position="93"/>
        <end position="114"/>
    </location>
</feature>
<feature type="transmembrane region" description="Helical" evidence="17">
    <location>
        <begin position="38"/>
        <end position="62"/>
    </location>
</feature>
<feature type="domain" description="DALR anticodon binding" evidence="19">
    <location>
        <begin position="744"/>
        <end position="857"/>
    </location>
</feature>
<comment type="similarity">
    <text evidence="2 16">Belongs to the class-I aminoacyl-tRNA synthetase family.</text>
</comment>
<dbReference type="GO" id="GO:0004814">
    <property type="term" value="F:arginine-tRNA ligase activity"/>
    <property type="evidence" value="ECO:0007669"/>
    <property type="project" value="UniProtKB-EC"/>
</dbReference>
<feature type="transmembrane region" description="Helical" evidence="17">
    <location>
        <begin position="126"/>
        <end position="145"/>
    </location>
</feature>
<dbReference type="GO" id="GO:0000139">
    <property type="term" value="C:Golgi membrane"/>
    <property type="evidence" value="ECO:0007669"/>
    <property type="project" value="InterPro"/>
</dbReference>
<evidence type="ECO:0000256" key="11">
    <source>
        <dbReference type="ARBA" id="ARBA00022989"/>
    </source>
</evidence>
<keyword evidence="18" id="KW-0732">Signal</keyword>
<keyword evidence="12 17" id="KW-0472">Membrane</keyword>
<evidence type="ECO:0000256" key="8">
    <source>
        <dbReference type="ARBA" id="ARBA00022741"/>
    </source>
</evidence>
<evidence type="ECO:0000313" key="20">
    <source>
        <dbReference type="EMBL" id="PAV59342.1"/>
    </source>
</evidence>
<evidence type="ECO:0000256" key="14">
    <source>
        <dbReference type="ARBA" id="ARBA00033033"/>
    </source>
</evidence>
<keyword evidence="9 16" id="KW-0067">ATP-binding</keyword>
<accession>A0A2A2JCU1</accession>
<dbReference type="Pfam" id="PF00750">
    <property type="entry name" value="tRNA-synt_1d"/>
    <property type="match status" value="1"/>
</dbReference>
<feature type="chain" id="PRO_5013036529" description="arginine--tRNA ligase" evidence="18">
    <location>
        <begin position="17"/>
        <end position="857"/>
    </location>
</feature>
<keyword evidence="10 16" id="KW-0648">Protein biosynthesis</keyword>
<dbReference type="Proteomes" id="UP000218231">
    <property type="component" value="Unassembled WGS sequence"/>
</dbReference>